<keyword evidence="2" id="KW-1003">Cell membrane</keyword>
<dbReference type="InterPro" id="IPR003122">
    <property type="entry name" value="Tar_rcpt_lig-bd"/>
</dbReference>
<dbReference type="GO" id="GO:0005886">
    <property type="term" value="C:plasma membrane"/>
    <property type="evidence" value="ECO:0007669"/>
    <property type="project" value="UniProtKB-SubCell"/>
</dbReference>
<feature type="domain" description="Chemotaxis methyl-accepting receptor Tar-related ligand-binding" evidence="6">
    <location>
        <begin position="1"/>
        <end position="105"/>
    </location>
</feature>
<feature type="non-terminal residue" evidence="7">
    <location>
        <position position="106"/>
    </location>
</feature>
<evidence type="ECO:0000313" key="8">
    <source>
        <dbReference type="Proteomes" id="UP000008311"/>
    </source>
</evidence>
<dbReference type="AlphaFoldDB" id="B9TIU7"/>
<organism evidence="7 8">
    <name type="scientific">Ricinus communis</name>
    <name type="common">Castor bean</name>
    <dbReference type="NCBI Taxonomy" id="3988"/>
    <lineage>
        <taxon>Eukaryota</taxon>
        <taxon>Viridiplantae</taxon>
        <taxon>Streptophyta</taxon>
        <taxon>Embryophyta</taxon>
        <taxon>Tracheophyta</taxon>
        <taxon>Spermatophyta</taxon>
        <taxon>Magnoliopsida</taxon>
        <taxon>eudicotyledons</taxon>
        <taxon>Gunneridae</taxon>
        <taxon>Pentapetalae</taxon>
        <taxon>rosids</taxon>
        <taxon>fabids</taxon>
        <taxon>Malpighiales</taxon>
        <taxon>Euphorbiaceae</taxon>
        <taxon>Acalyphoideae</taxon>
        <taxon>Acalypheae</taxon>
        <taxon>Ricinus</taxon>
    </lineage>
</organism>
<dbReference type="GO" id="GO:0007165">
    <property type="term" value="P:signal transduction"/>
    <property type="evidence" value="ECO:0007669"/>
    <property type="project" value="InterPro"/>
</dbReference>
<comment type="subcellular location">
    <subcellularLocation>
        <location evidence="1">Cell membrane</location>
    </subcellularLocation>
</comment>
<keyword evidence="5" id="KW-0472">Membrane</keyword>
<evidence type="ECO:0000256" key="5">
    <source>
        <dbReference type="ARBA" id="ARBA00023136"/>
    </source>
</evidence>
<evidence type="ECO:0000256" key="4">
    <source>
        <dbReference type="ARBA" id="ARBA00022989"/>
    </source>
</evidence>
<evidence type="ECO:0000256" key="2">
    <source>
        <dbReference type="ARBA" id="ARBA00022475"/>
    </source>
</evidence>
<dbReference type="GO" id="GO:0006935">
    <property type="term" value="P:chemotaxis"/>
    <property type="evidence" value="ECO:0007669"/>
    <property type="project" value="InterPro"/>
</dbReference>
<dbReference type="Pfam" id="PF02203">
    <property type="entry name" value="TarH"/>
    <property type="match status" value="1"/>
</dbReference>
<protein>
    <recommendedName>
        <fullName evidence="6">Chemotaxis methyl-accepting receptor Tar-related ligand-binding domain-containing protein</fullName>
    </recommendedName>
</protein>
<proteinExistence type="predicted"/>
<evidence type="ECO:0000259" key="6">
    <source>
        <dbReference type="Pfam" id="PF02203"/>
    </source>
</evidence>
<keyword evidence="3" id="KW-0812">Transmembrane</keyword>
<dbReference type="EMBL" id="EQ983007">
    <property type="protein sequence ID" value="EEF24215.1"/>
    <property type="molecule type" value="Genomic_DNA"/>
</dbReference>
<gene>
    <name evidence="7" type="ORF">RCOM_1911820</name>
</gene>
<dbReference type="Proteomes" id="UP000008311">
    <property type="component" value="Unassembled WGS sequence"/>
</dbReference>
<evidence type="ECO:0000256" key="1">
    <source>
        <dbReference type="ARBA" id="ARBA00004236"/>
    </source>
</evidence>
<dbReference type="InParanoid" id="B9TIU7"/>
<accession>B9TIU7</accession>
<reference evidence="8" key="1">
    <citation type="journal article" date="2010" name="Nat. Biotechnol.">
        <title>Draft genome sequence of the oilseed species Ricinus communis.</title>
        <authorList>
            <person name="Chan A.P."/>
            <person name="Crabtree J."/>
            <person name="Zhao Q."/>
            <person name="Lorenzi H."/>
            <person name="Orvis J."/>
            <person name="Puiu D."/>
            <person name="Melake-Berhan A."/>
            <person name="Jones K.M."/>
            <person name="Redman J."/>
            <person name="Chen G."/>
            <person name="Cahoon E.B."/>
            <person name="Gedil M."/>
            <person name="Stanke M."/>
            <person name="Haas B.J."/>
            <person name="Wortman J.R."/>
            <person name="Fraser-Liggett C.M."/>
            <person name="Ravel J."/>
            <person name="Rabinowicz P.D."/>
        </authorList>
    </citation>
    <scope>NUCLEOTIDE SEQUENCE [LARGE SCALE GENOMIC DNA]</scope>
    <source>
        <strain evidence="8">cv. Hale</strain>
    </source>
</reference>
<keyword evidence="8" id="KW-1185">Reference proteome</keyword>
<name>B9TIU7_RICCO</name>
<sequence>MLGNIKIRTALAAVLALFCCALGASLLAGWFNARAAASAMEAVVQLSDRQLGPLHDTERLLLLTLSQMDNAYIDLLRGDQIASNDNTRKASDSLKAAQAAFGRYRI</sequence>
<evidence type="ECO:0000313" key="7">
    <source>
        <dbReference type="EMBL" id="EEF24215.1"/>
    </source>
</evidence>
<keyword evidence="4" id="KW-1133">Transmembrane helix</keyword>
<evidence type="ECO:0000256" key="3">
    <source>
        <dbReference type="ARBA" id="ARBA00022692"/>
    </source>
</evidence>